<comment type="caution">
    <text evidence="1">The sequence shown here is derived from an EMBL/GenBank/DDBJ whole genome shotgun (WGS) entry which is preliminary data.</text>
</comment>
<dbReference type="Proteomes" id="UP000299102">
    <property type="component" value="Unassembled WGS sequence"/>
</dbReference>
<keyword evidence="2" id="KW-1185">Reference proteome</keyword>
<proteinExistence type="predicted"/>
<dbReference type="EMBL" id="BGZK01000773">
    <property type="protein sequence ID" value="GBP59886.1"/>
    <property type="molecule type" value="Genomic_DNA"/>
</dbReference>
<organism evidence="1 2">
    <name type="scientific">Eumeta variegata</name>
    <name type="common">Bagworm moth</name>
    <name type="synonym">Eumeta japonica</name>
    <dbReference type="NCBI Taxonomy" id="151549"/>
    <lineage>
        <taxon>Eukaryota</taxon>
        <taxon>Metazoa</taxon>
        <taxon>Ecdysozoa</taxon>
        <taxon>Arthropoda</taxon>
        <taxon>Hexapoda</taxon>
        <taxon>Insecta</taxon>
        <taxon>Pterygota</taxon>
        <taxon>Neoptera</taxon>
        <taxon>Endopterygota</taxon>
        <taxon>Lepidoptera</taxon>
        <taxon>Glossata</taxon>
        <taxon>Ditrysia</taxon>
        <taxon>Tineoidea</taxon>
        <taxon>Psychidae</taxon>
        <taxon>Oiketicinae</taxon>
        <taxon>Eumeta</taxon>
    </lineage>
</organism>
<evidence type="ECO:0000313" key="1">
    <source>
        <dbReference type="EMBL" id="GBP59886.1"/>
    </source>
</evidence>
<name>A0A4C1X7W2_EUMVA</name>
<sequence length="74" mass="8329">MEQTLGVMDDDEGKLGASVQRDLDELPIESGRIIPYPIWTQHEILYSHKIQTGKSNFHCWVSPSPESIGYPISS</sequence>
<accession>A0A4C1X7W2</accession>
<evidence type="ECO:0000313" key="2">
    <source>
        <dbReference type="Proteomes" id="UP000299102"/>
    </source>
</evidence>
<reference evidence="1 2" key="1">
    <citation type="journal article" date="2019" name="Commun. Biol.">
        <title>The bagworm genome reveals a unique fibroin gene that provides high tensile strength.</title>
        <authorList>
            <person name="Kono N."/>
            <person name="Nakamura H."/>
            <person name="Ohtoshi R."/>
            <person name="Tomita M."/>
            <person name="Numata K."/>
            <person name="Arakawa K."/>
        </authorList>
    </citation>
    <scope>NUCLEOTIDE SEQUENCE [LARGE SCALE GENOMIC DNA]</scope>
</reference>
<protein>
    <submittedName>
        <fullName evidence="1">Uncharacterized protein</fullName>
    </submittedName>
</protein>
<dbReference type="AlphaFoldDB" id="A0A4C1X7W2"/>
<gene>
    <name evidence="1" type="ORF">EVAR_44562_1</name>
</gene>